<protein>
    <submittedName>
        <fullName evidence="1">Unnamed protein product</fullName>
    </submittedName>
</protein>
<evidence type="ECO:0000313" key="2">
    <source>
        <dbReference type="Proteomes" id="UP001165064"/>
    </source>
</evidence>
<name>A0ACB5UDK6_AMBMO</name>
<dbReference type="Proteomes" id="UP001165064">
    <property type="component" value="Unassembled WGS sequence"/>
</dbReference>
<gene>
    <name evidence="1" type="ORF">Amon02_001333400</name>
</gene>
<comment type="caution">
    <text evidence="1">The sequence shown here is derived from an EMBL/GenBank/DDBJ whole genome shotgun (WGS) entry which is preliminary data.</text>
</comment>
<accession>A0ACB5UDK6</accession>
<proteinExistence type="predicted"/>
<sequence>MSDPEKSAHDESQTHMTKTPDSDDVAVESLDTDVGLGTKKAEAMSLVWTKKALYITYAWIWVCFFMLNFHATLISNIIYYAYNTFAQAPQVNTANILATIVGGVINVPVAKLINVWGRAEADMQLVIVFTTLDLLVLD</sequence>
<keyword evidence="2" id="KW-1185">Reference proteome</keyword>
<dbReference type="EMBL" id="BSXS01017230">
    <property type="protein sequence ID" value="GMF08683.1"/>
    <property type="molecule type" value="Genomic_DNA"/>
</dbReference>
<evidence type="ECO:0000313" key="1">
    <source>
        <dbReference type="EMBL" id="GMF08683.1"/>
    </source>
</evidence>
<reference evidence="1" key="1">
    <citation type="submission" date="2023-04" db="EMBL/GenBank/DDBJ databases">
        <title>Ambrosiozyma monospora NBRC 10751.</title>
        <authorList>
            <person name="Ichikawa N."/>
            <person name="Sato H."/>
            <person name="Tonouchi N."/>
        </authorList>
    </citation>
    <scope>NUCLEOTIDE SEQUENCE</scope>
    <source>
        <strain evidence="1">NBRC 10751</strain>
    </source>
</reference>
<organism evidence="1 2">
    <name type="scientific">Ambrosiozyma monospora</name>
    <name type="common">Yeast</name>
    <name type="synonym">Endomycopsis monosporus</name>
    <dbReference type="NCBI Taxonomy" id="43982"/>
    <lineage>
        <taxon>Eukaryota</taxon>
        <taxon>Fungi</taxon>
        <taxon>Dikarya</taxon>
        <taxon>Ascomycota</taxon>
        <taxon>Saccharomycotina</taxon>
        <taxon>Pichiomycetes</taxon>
        <taxon>Pichiales</taxon>
        <taxon>Pichiaceae</taxon>
        <taxon>Ambrosiozyma</taxon>
    </lineage>
</organism>